<dbReference type="InterPro" id="IPR036942">
    <property type="entry name" value="Beta-barrel_TonB_sf"/>
</dbReference>
<dbReference type="InterPro" id="IPR010105">
    <property type="entry name" value="TonB_sidphr_rcpt"/>
</dbReference>
<gene>
    <name evidence="19" type="ORF">ACFQE0_16010</name>
</gene>
<proteinExistence type="inferred from homology"/>
<evidence type="ECO:0000256" key="10">
    <source>
        <dbReference type="ARBA" id="ARBA00023077"/>
    </source>
</evidence>
<evidence type="ECO:0000256" key="3">
    <source>
        <dbReference type="ARBA" id="ARBA00022448"/>
    </source>
</evidence>
<evidence type="ECO:0000313" key="19">
    <source>
        <dbReference type="EMBL" id="MFC6790987.1"/>
    </source>
</evidence>
<name>A0ABW2BKP5_9HYPH</name>
<evidence type="ECO:0000256" key="15">
    <source>
        <dbReference type="RuleBase" id="RU003357"/>
    </source>
</evidence>
<reference evidence="20" key="1">
    <citation type="journal article" date="2019" name="Int. J. Syst. Evol. Microbiol.">
        <title>The Global Catalogue of Microorganisms (GCM) 10K type strain sequencing project: providing services to taxonomists for standard genome sequencing and annotation.</title>
        <authorList>
            <consortium name="The Broad Institute Genomics Platform"/>
            <consortium name="The Broad Institute Genome Sequencing Center for Infectious Disease"/>
            <person name="Wu L."/>
            <person name="Ma J."/>
        </authorList>
    </citation>
    <scope>NUCLEOTIDE SEQUENCE [LARGE SCALE GENOMIC DNA]</scope>
    <source>
        <strain evidence="20">CCUG 48316</strain>
    </source>
</reference>
<dbReference type="NCBIfam" id="TIGR01783">
    <property type="entry name" value="TonB-siderophor"/>
    <property type="match status" value="1"/>
</dbReference>
<dbReference type="CDD" id="cd01347">
    <property type="entry name" value="ligand_gated_channel"/>
    <property type="match status" value="1"/>
</dbReference>
<dbReference type="PROSITE" id="PS52016">
    <property type="entry name" value="TONB_DEPENDENT_REC_3"/>
    <property type="match status" value="1"/>
</dbReference>
<organism evidence="19 20">
    <name type="scientific">Methylobacterium komagatae</name>
    <dbReference type="NCBI Taxonomy" id="374425"/>
    <lineage>
        <taxon>Bacteria</taxon>
        <taxon>Pseudomonadati</taxon>
        <taxon>Pseudomonadota</taxon>
        <taxon>Alphaproteobacteria</taxon>
        <taxon>Hyphomicrobiales</taxon>
        <taxon>Methylobacteriaceae</taxon>
        <taxon>Methylobacterium</taxon>
    </lineage>
</organism>
<evidence type="ECO:0000256" key="9">
    <source>
        <dbReference type="ARBA" id="ARBA00023065"/>
    </source>
</evidence>
<keyword evidence="20" id="KW-1185">Reference proteome</keyword>
<comment type="similarity">
    <text evidence="2 14 15">Belongs to the TonB-dependent receptor family.</text>
</comment>
<evidence type="ECO:0000256" key="4">
    <source>
        <dbReference type="ARBA" id="ARBA00022452"/>
    </source>
</evidence>
<dbReference type="Pfam" id="PF07715">
    <property type="entry name" value="Plug"/>
    <property type="match status" value="1"/>
</dbReference>
<dbReference type="InterPro" id="IPR037066">
    <property type="entry name" value="Plug_dom_sf"/>
</dbReference>
<evidence type="ECO:0000256" key="2">
    <source>
        <dbReference type="ARBA" id="ARBA00009810"/>
    </source>
</evidence>
<dbReference type="InterPro" id="IPR039426">
    <property type="entry name" value="TonB-dep_rcpt-like"/>
</dbReference>
<protein>
    <submittedName>
        <fullName evidence="19">TonB-dependent siderophore receptor</fullName>
    </submittedName>
</protein>
<keyword evidence="10 15" id="KW-0798">TonB box</keyword>
<keyword evidence="8" id="KW-0408">Iron</keyword>
<feature type="domain" description="TonB-dependent receptor-like beta-barrel" evidence="17">
    <location>
        <begin position="253"/>
        <end position="684"/>
    </location>
</feature>
<keyword evidence="5" id="KW-0410">Iron transport</keyword>
<dbReference type="InterPro" id="IPR000531">
    <property type="entry name" value="Beta-barrel_TonB"/>
</dbReference>
<keyword evidence="6 14" id="KW-0812">Transmembrane</keyword>
<evidence type="ECO:0000313" key="20">
    <source>
        <dbReference type="Proteomes" id="UP001596292"/>
    </source>
</evidence>
<evidence type="ECO:0000256" key="1">
    <source>
        <dbReference type="ARBA" id="ARBA00004571"/>
    </source>
</evidence>
<dbReference type="Proteomes" id="UP001596292">
    <property type="component" value="Unassembled WGS sequence"/>
</dbReference>
<dbReference type="SUPFAM" id="SSF56935">
    <property type="entry name" value="Porins"/>
    <property type="match status" value="1"/>
</dbReference>
<keyword evidence="9" id="KW-0406">Ion transport</keyword>
<feature type="domain" description="TonB-dependent receptor plug" evidence="18">
    <location>
        <begin position="77"/>
        <end position="178"/>
    </location>
</feature>
<dbReference type="InterPro" id="IPR012910">
    <property type="entry name" value="Plug_dom"/>
</dbReference>
<feature type="signal peptide" evidence="16">
    <location>
        <begin position="1"/>
        <end position="30"/>
    </location>
</feature>
<accession>A0ABW2BKP5</accession>
<evidence type="ECO:0000259" key="18">
    <source>
        <dbReference type="Pfam" id="PF07715"/>
    </source>
</evidence>
<dbReference type="Gene3D" id="2.40.170.20">
    <property type="entry name" value="TonB-dependent receptor, beta-barrel domain"/>
    <property type="match status" value="1"/>
</dbReference>
<keyword evidence="4 14" id="KW-1134">Transmembrane beta strand</keyword>
<evidence type="ECO:0000256" key="11">
    <source>
        <dbReference type="ARBA" id="ARBA00023136"/>
    </source>
</evidence>
<keyword evidence="11 14" id="KW-0472">Membrane</keyword>
<sequence>MSTRFPRRSPLRNRLSLGLAMAAGLGPAQAQPTSSEVTLDELSVVGQGGAGQERAFGPVVGYRATRSATSTKTDTALRDSPQTINVVPRQVIGDQQDLRLTDAVTNVSNVIPGSTVQGRSQNYIIRGFSTQIFAVDGVLINPAFAFYPVERDLANAERVEVIKGPASVLYGRGDPGGVVNIVTRRPTLEPSGEMTVLGGNFGLRRVQGTVSSALFGSDTLAGRVSFAAQEDPTFRNIGDNTNSRYFVSPAFSWTPTPDTRVYWNSEFSSQYSQYDEGLIAYRGRVPLDNIKRYYGEPWSRYYGEFNSSTLRVEHDVNENLMLRQIVSAQWGQFNVFASRATGVNAAGTSVQRREATVDSIFSAIDTQTEAVLKFDTLGLSHTALFGFEYANGFRHPYSQQGVLPSVSFLNPVFGARPVAVSLQQDLKQKVELFGFYLQDQIVLTPQLRAGRRRAVRPGHTVLFQPPAQHPDDPPEQDLFGASPRVGLIYRPIEPLTFYASYATSFLPQTANVLNVVSPPPETGEQMEIGTRIDILPTLTLSGSAFRITRNNVAVSDPVNTGFSIITGEQQSQGFEADLAGEILPGWNVIGGVGFLDAKVTRDVTPIVGNRLAGVPRFSANLWTTYEFREGALRGLGLGAGVTYVGNRFGDVTNSYSVGAYARVDAAAWYDFDERWRLSVNLRNLTNARYIEQPFNQFNNTPGAPFTVLAAIRVKM</sequence>
<dbReference type="PANTHER" id="PTHR32552">
    <property type="entry name" value="FERRICHROME IRON RECEPTOR-RELATED"/>
    <property type="match status" value="1"/>
</dbReference>
<feature type="chain" id="PRO_5046281680" evidence="16">
    <location>
        <begin position="31"/>
        <end position="715"/>
    </location>
</feature>
<comment type="caution">
    <text evidence="19">The sequence shown here is derived from an EMBL/GenBank/DDBJ whole genome shotgun (WGS) entry which is preliminary data.</text>
</comment>
<dbReference type="PANTHER" id="PTHR32552:SF68">
    <property type="entry name" value="FERRICHROME OUTER MEMBRANE TRANSPORTER_PHAGE RECEPTOR"/>
    <property type="match status" value="1"/>
</dbReference>
<evidence type="ECO:0000256" key="14">
    <source>
        <dbReference type="PROSITE-ProRule" id="PRU01360"/>
    </source>
</evidence>
<evidence type="ECO:0000256" key="16">
    <source>
        <dbReference type="SAM" id="SignalP"/>
    </source>
</evidence>
<comment type="subcellular location">
    <subcellularLocation>
        <location evidence="1 14">Cell outer membrane</location>
        <topology evidence="1 14">Multi-pass membrane protein</topology>
    </subcellularLocation>
</comment>
<evidence type="ECO:0000256" key="5">
    <source>
        <dbReference type="ARBA" id="ARBA00022496"/>
    </source>
</evidence>
<dbReference type="Pfam" id="PF00593">
    <property type="entry name" value="TonB_dep_Rec_b-barrel"/>
    <property type="match status" value="1"/>
</dbReference>
<keyword evidence="12 19" id="KW-0675">Receptor</keyword>
<keyword evidence="13 14" id="KW-0998">Cell outer membrane</keyword>
<dbReference type="EMBL" id="JBHSWN010000001">
    <property type="protein sequence ID" value="MFC6790987.1"/>
    <property type="molecule type" value="Genomic_DNA"/>
</dbReference>
<keyword evidence="7 16" id="KW-0732">Signal</keyword>
<keyword evidence="3 14" id="KW-0813">Transport</keyword>
<evidence type="ECO:0000259" key="17">
    <source>
        <dbReference type="Pfam" id="PF00593"/>
    </source>
</evidence>
<evidence type="ECO:0000256" key="8">
    <source>
        <dbReference type="ARBA" id="ARBA00023004"/>
    </source>
</evidence>
<evidence type="ECO:0000256" key="13">
    <source>
        <dbReference type="ARBA" id="ARBA00023237"/>
    </source>
</evidence>
<dbReference type="RefSeq" id="WP_378971383.1">
    <property type="nucleotide sequence ID" value="NZ_JBHSWN010000001.1"/>
</dbReference>
<evidence type="ECO:0000256" key="7">
    <source>
        <dbReference type="ARBA" id="ARBA00022729"/>
    </source>
</evidence>
<evidence type="ECO:0000256" key="12">
    <source>
        <dbReference type="ARBA" id="ARBA00023170"/>
    </source>
</evidence>
<evidence type="ECO:0000256" key="6">
    <source>
        <dbReference type="ARBA" id="ARBA00022692"/>
    </source>
</evidence>
<dbReference type="Gene3D" id="2.170.130.10">
    <property type="entry name" value="TonB-dependent receptor, plug domain"/>
    <property type="match status" value="1"/>
</dbReference>